<sequence length="61" mass="7076">VPPHKYIYSEIIKYLSSSKELLKKVVAQLTIQLFNPLFKLSSKPLQLPLLFTLTFRLNNTV</sequence>
<evidence type="ECO:0000313" key="1">
    <source>
        <dbReference type="EMBL" id="CDW37556.1"/>
    </source>
</evidence>
<name>A0A0K2UIQ9_LEPSM</name>
<dbReference type="AlphaFoldDB" id="A0A0K2UIQ9"/>
<feature type="non-terminal residue" evidence="1">
    <location>
        <position position="1"/>
    </location>
</feature>
<proteinExistence type="predicted"/>
<organism evidence="1">
    <name type="scientific">Lepeophtheirus salmonis</name>
    <name type="common">Salmon louse</name>
    <name type="synonym">Caligus salmonis</name>
    <dbReference type="NCBI Taxonomy" id="72036"/>
    <lineage>
        <taxon>Eukaryota</taxon>
        <taxon>Metazoa</taxon>
        <taxon>Ecdysozoa</taxon>
        <taxon>Arthropoda</taxon>
        <taxon>Crustacea</taxon>
        <taxon>Multicrustacea</taxon>
        <taxon>Hexanauplia</taxon>
        <taxon>Copepoda</taxon>
        <taxon>Siphonostomatoida</taxon>
        <taxon>Caligidae</taxon>
        <taxon>Lepeophtheirus</taxon>
    </lineage>
</organism>
<dbReference type="EMBL" id="HACA01020195">
    <property type="protein sequence ID" value="CDW37556.1"/>
    <property type="molecule type" value="Transcribed_RNA"/>
</dbReference>
<protein>
    <submittedName>
        <fullName evidence="1">Uncharacterized protein</fullName>
    </submittedName>
</protein>
<accession>A0A0K2UIQ9</accession>
<reference evidence="1" key="1">
    <citation type="submission" date="2014-05" db="EMBL/GenBank/DDBJ databases">
        <authorList>
            <person name="Chronopoulou M."/>
        </authorList>
    </citation>
    <scope>NUCLEOTIDE SEQUENCE</scope>
    <source>
        <tissue evidence="1">Whole organism</tissue>
    </source>
</reference>